<dbReference type="SMART" id="SM00647">
    <property type="entry name" value="IBR"/>
    <property type="match status" value="2"/>
</dbReference>
<dbReference type="InterPro" id="IPR031127">
    <property type="entry name" value="E3_UB_ligase_RBR"/>
</dbReference>
<dbReference type="Gene3D" id="3.30.40.10">
    <property type="entry name" value="Zinc/RING finger domain, C3HC4 (zinc finger)"/>
    <property type="match status" value="1"/>
</dbReference>
<dbReference type="InterPro" id="IPR054694">
    <property type="entry name" value="Parkin-like_IBR"/>
</dbReference>
<keyword evidence="19" id="KW-1185">Reference proteome</keyword>
<dbReference type="SUPFAM" id="SSF90209">
    <property type="entry name" value="Ran binding protein zinc finger-like"/>
    <property type="match status" value="2"/>
</dbReference>
<dbReference type="CDD" id="cd20346">
    <property type="entry name" value="BRcat_RBR_ANKIB1"/>
    <property type="match status" value="1"/>
</dbReference>
<evidence type="ECO:0000256" key="1">
    <source>
        <dbReference type="ARBA" id="ARBA00001798"/>
    </source>
</evidence>
<dbReference type="InterPro" id="IPR001841">
    <property type="entry name" value="Znf_RING"/>
</dbReference>
<dbReference type="FunFam" id="1.20.120.1750:FF:000027">
    <property type="entry name" value="RBR-type E3 ubiquitin transferase"/>
    <property type="match status" value="1"/>
</dbReference>
<dbReference type="InterPro" id="IPR048962">
    <property type="entry name" value="ARIH1-like_UBL"/>
</dbReference>
<dbReference type="Pfam" id="PF21235">
    <property type="entry name" value="UBA_ARI1"/>
    <property type="match status" value="1"/>
</dbReference>
<evidence type="ECO:0000256" key="10">
    <source>
        <dbReference type="ARBA" id="ARBA00022771"/>
    </source>
</evidence>
<evidence type="ECO:0000256" key="9">
    <source>
        <dbReference type="ARBA" id="ARBA00022737"/>
    </source>
</evidence>
<evidence type="ECO:0000256" key="6">
    <source>
        <dbReference type="ARBA" id="ARBA00012251"/>
    </source>
</evidence>
<evidence type="ECO:0000256" key="8">
    <source>
        <dbReference type="ARBA" id="ARBA00022723"/>
    </source>
</evidence>
<dbReference type="PROSITE" id="PS50089">
    <property type="entry name" value="ZF_RING_2"/>
    <property type="match status" value="1"/>
</dbReference>
<gene>
    <name evidence="18" type="ORF">AQUCO_00900134v1</name>
</gene>
<evidence type="ECO:0000259" key="17">
    <source>
        <dbReference type="PROSITE" id="PS51873"/>
    </source>
</evidence>
<evidence type="ECO:0000256" key="14">
    <source>
        <dbReference type="SAM" id="MobiDB-lite"/>
    </source>
</evidence>
<dbReference type="OrthoDB" id="10009520at2759"/>
<evidence type="ECO:0000256" key="12">
    <source>
        <dbReference type="ARBA" id="ARBA00022833"/>
    </source>
</evidence>
<dbReference type="InterPro" id="IPR044066">
    <property type="entry name" value="TRIAD_supradom"/>
</dbReference>
<organism evidence="18 19">
    <name type="scientific">Aquilegia coerulea</name>
    <name type="common">Rocky mountain columbine</name>
    <dbReference type="NCBI Taxonomy" id="218851"/>
    <lineage>
        <taxon>Eukaryota</taxon>
        <taxon>Viridiplantae</taxon>
        <taxon>Streptophyta</taxon>
        <taxon>Embryophyta</taxon>
        <taxon>Tracheophyta</taxon>
        <taxon>Spermatophyta</taxon>
        <taxon>Magnoliopsida</taxon>
        <taxon>Ranunculales</taxon>
        <taxon>Ranunculaceae</taxon>
        <taxon>Thalictroideae</taxon>
        <taxon>Aquilegia</taxon>
    </lineage>
</organism>
<dbReference type="Proteomes" id="UP000230069">
    <property type="component" value="Unassembled WGS sequence"/>
</dbReference>
<accession>A0A2G5EC87</accession>
<evidence type="ECO:0000259" key="15">
    <source>
        <dbReference type="PROSITE" id="PS50089"/>
    </source>
</evidence>
<dbReference type="EMBL" id="KZ305026">
    <property type="protein sequence ID" value="PIA53346.1"/>
    <property type="molecule type" value="Genomic_DNA"/>
</dbReference>
<feature type="domain" description="RanBP2-type" evidence="16">
    <location>
        <begin position="564"/>
        <end position="593"/>
    </location>
</feature>
<dbReference type="Pfam" id="PF22605">
    <property type="entry name" value="IBR_2"/>
    <property type="match status" value="1"/>
</dbReference>
<evidence type="ECO:0000256" key="11">
    <source>
        <dbReference type="ARBA" id="ARBA00022786"/>
    </source>
</evidence>
<feature type="region of interest" description="Disordered" evidence="14">
    <location>
        <begin position="500"/>
        <end position="527"/>
    </location>
</feature>
<dbReference type="SMART" id="SM00547">
    <property type="entry name" value="ZnF_RBZ"/>
    <property type="match status" value="2"/>
</dbReference>
<feature type="compositionally biased region" description="Polar residues" evidence="14">
    <location>
        <begin position="500"/>
        <end position="510"/>
    </location>
</feature>
<dbReference type="Pfam" id="PF01485">
    <property type="entry name" value="IBR"/>
    <property type="match status" value="1"/>
</dbReference>
<dbReference type="STRING" id="218851.A0A2G5EC87"/>
<feature type="region of interest" description="Disordered" evidence="14">
    <location>
        <begin position="1"/>
        <end position="21"/>
    </location>
</feature>
<evidence type="ECO:0000313" key="19">
    <source>
        <dbReference type="Proteomes" id="UP000230069"/>
    </source>
</evidence>
<feature type="domain" description="RanBP2-type" evidence="16">
    <location>
        <begin position="538"/>
        <end position="567"/>
    </location>
</feature>
<dbReference type="PANTHER" id="PTHR11685">
    <property type="entry name" value="RBR FAMILY RING FINGER AND IBR DOMAIN-CONTAINING"/>
    <property type="match status" value="1"/>
</dbReference>
<evidence type="ECO:0000256" key="7">
    <source>
        <dbReference type="ARBA" id="ARBA00022679"/>
    </source>
</evidence>
<dbReference type="PROSITE" id="PS01358">
    <property type="entry name" value="ZF_RANBP2_1"/>
    <property type="match status" value="2"/>
</dbReference>
<dbReference type="AlphaFoldDB" id="A0A2G5EC87"/>
<dbReference type="PROSITE" id="PS51873">
    <property type="entry name" value="TRIAD"/>
    <property type="match status" value="1"/>
</dbReference>
<keyword evidence="8" id="KW-0479">Metal-binding</keyword>
<sequence length="593" mass="67853">MDSIYDDDMIDDTTYDDDDDDIETERDINGIEDKNCIILNQDYIRQLQEEDITEVSTLLSVSRASACILLLHNKWSVTAVNESWFADEEKVRMTVGLLKKSMMTDDHDSFPNSNKQSKTTCGICFDDYPQSKLYDAGCDHPFCSSCWEGYVSTSIHDGSGCLMLRCPEHKCGAAVDQDLVNTFVSQEEDKEKYSNHLFKSYVEDNRRIKWCPAPGCDNAVKYIGDFENYDVSCNCECGFCWNCTQEAHSPVDCDTVSNWILKNKDESENVNWILVNSKPCPKCKRPIQKNEGCNHMTCKCGFHFCWLCLSTTKDHYACNGFEVKYKSEVQDESEKRKQMAQKLLEKYTHYWERWATNEKSMGKAKEDLQVMKTVYIKRLTNNQCQLELELGFIIEAWKQIIECRRVLKWTYAYGYYLPEHEHTKRQFFEYLQGEAETGLERLHHCAEKDLEVHLKAEGPSHDFQEFRTKLVNLTVVTGKYFEKLVQALQGGLADVNSLGGTSRRAGSSKGSKAGYKDKGGRGKGITSKSNSTGLDLGVLGLWSCEYCTYTNEESETVCEMCNKQRGSWSCEHCTYVNDNSGNVCNMCSEQRAT</sequence>
<keyword evidence="12" id="KW-0862">Zinc</keyword>
<evidence type="ECO:0000256" key="13">
    <source>
        <dbReference type="PROSITE-ProRule" id="PRU00322"/>
    </source>
</evidence>
<proteinExistence type="inferred from homology"/>
<evidence type="ECO:0000259" key="16">
    <source>
        <dbReference type="PROSITE" id="PS50199"/>
    </source>
</evidence>
<dbReference type="InterPro" id="IPR002867">
    <property type="entry name" value="IBR_dom"/>
</dbReference>
<keyword evidence="11" id="KW-0833">Ubl conjugation pathway</keyword>
<dbReference type="InterPro" id="IPR001876">
    <property type="entry name" value="Znf_RanBP2"/>
</dbReference>
<dbReference type="InterPro" id="IPR013083">
    <property type="entry name" value="Znf_RING/FYVE/PHD"/>
</dbReference>
<dbReference type="SUPFAM" id="SSF57850">
    <property type="entry name" value="RING/U-box"/>
    <property type="match status" value="3"/>
</dbReference>
<keyword evidence="10 13" id="KW-0863">Zinc-finger</keyword>
<dbReference type="GO" id="GO:0008270">
    <property type="term" value="F:zinc ion binding"/>
    <property type="evidence" value="ECO:0007669"/>
    <property type="project" value="UniProtKB-KW"/>
</dbReference>
<keyword evidence="7" id="KW-0808">Transferase</keyword>
<dbReference type="PROSITE" id="PS50199">
    <property type="entry name" value="ZF_RANBP2_2"/>
    <property type="match status" value="2"/>
</dbReference>
<dbReference type="InterPro" id="IPR045840">
    <property type="entry name" value="Ariadne"/>
</dbReference>
<comment type="pathway">
    <text evidence="4">Protein modification; protein ubiquitination.</text>
</comment>
<dbReference type="InterPro" id="IPR036443">
    <property type="entry name" value="Znf_RanBP2_sf"/>
</dbReference>
<keyword evidence="9" id="KW-0677">Repeat</keyword>
<evidence type="ECO:0000256" key="3">
    <source>
        <dbReference type="ARBA" id="ARBA00003976"/>
    </source>
</evidence>
<dbReference type="FunFam" id="3.30.40.10:FF:000019">
    <property type="entry name" value="RBR-type E3 ubiquitin transferase"/>
    <property type="match status" value="1"/>
</dbReference>
<dbReference type="InParanoid" id="A0A2G5EC87"/>
<dbReference type="GO" id="GO:0061630">
    <property type="term" value="F:ubiquitin protein ligase activity"/>
    <property type="evidence" value="ECO:0007669"/>
    <property type="project" value="UniProtKB-EC"/>
</dbReference>
<dbReference type="Gene3D" id="1.20.120.1750">
    <property type="match status" value="1"/>
</dbReference>
<dbReference type="EC" id="2.3.2.31" evidence="6"/>
<dbReference type="Gene3D" id="2.30.30.380">
    <property type="entry name" value="Zn-finger domain of Sec23/24"/>
    <property type="match status" value="2"/>
</dbReference>
<evidence type="ECO:0000313" key="18">
    <source>
        <dbReference type="EMBL" id="PIA53346.1"/>
    </source>
</evidence>
<evidence type="ECO:0000256" key="2">
    <source>
        <dbReference type="ARBA" id="ARBA00001947"/>
    </source>
</evidence>
<dbReference type="Pfam" id="PF19422">
    <property type="entry name" value="Ariadne"/>
    <property type="match status" value="1"/>
</dbReference>
<comment type="cofactor">
    <cofactor evidence="2">
        <name>Zn(2+)</name>
        <dbReference type="ChEBI" id="CHEBI:29105"/>
    </cofactor>
</comment>
<evidence type="ECO:0000256" key="5">
    <source>
        <dbReference type="ARBA" id="ARBA00005884"/>
    </source>
</evidence>
<comment type="catalytic activity">
    <reaction evidence="1">
        <text>[E2 ubiquitin-conjugating enzyme]-S-ubiquitinyl-L-cysteine + [acceptor protein]-L-lysine = [E2 ubiquitin-conjugating enzyme]-L-cysteine + [acceptor protein]-N(6)-ubiquitinyl-L-lysine.</text>
        <dbReference type="EC" id="2.3.2.31"/>
    </reaction>
</comment>
<dbReference type="GO" id="GO:0016567">
    <property type="term" value="P:protein ubiquitination"/>
    <property type="evidence" value="ECO:0007669"/>
    <property type="project" value="InterPro"/>
</dbReference>
<feature type="domain" description="RING-type" evidence="17">
    <location>
        <begin position="117"/>
        <end position="322"/>
    </location>
</feature>
<name>A0A2G5EC87_AQUCA</name>
<comment type="similarity">
    <text evidence="5">Belongs to the RBR family. Ariadne subfamily.</text>
</comment>
<reference evidence="18 19" key="1">
    <citation type="submission" date="2017-09" db="EMBL/GenBank/DDBJ databases">
        <title>WGS assembly of Aquilegia coerulea Goldsmith.</title>
        <authorList>
            <person name="Hodges S."/>
            <person name="Kramer E."/>
            <person name="Nordborg M."/>
            <person name="Tomkins J."/>
            <person name="Borevitz J."/>
            <person name="Derieg N."/>
            <person name="Yan J."/>
            <person name="Mihaltcheva S."/>
            <person name="Hayes R.D."/>
            <person name="Rokhsar D."/>
        </authorList>
    </citation>
    <scope>NUCLEOTIDE SEQUENCE [LARGE SCALE GENOMIC DNA]</scope>
    <source>
        <strain evidence="19">cv. Goldsmith</strain>
    </source>
</reference>
<evidence type="ECO:0000256" key="4">
    <source>
        <dbReference type="ARBA" id="ARBA00004906"/>
    </source>
</evidence>
<protein>
    <recommendedName>
        <fullName evidence="6">RBR-type E3 ubiquitin transferase</fullName>
        <ecNumber evidence="6">2.3.2.31</ecNumber>
    </recommendedName>
</protein>
<feature type="domain" description="RING-type" evidence="15">
    <location>
        <begin position="121"/>
        <end position="170"/>
    </location>
</feature>
<comment type="function">
    <text evidence="3">Might act as an E3 ubiquitin-protein ligase, or as part of E3 complex, which accepts ubiquitin from specific E2 ubiquitin-conjugating enzymes and then transfers it to substrates.</text>
</comment>